<dbReference type="GO" id="GO:0030598">
    <property type="term" value="F:rRNA N-glycosylase activity"/>
    <property type="evidence" value="ECO:0007669"/>
    <property type="project" value="UniProtKB-EC"/>
</dbReference>
<keyword evidence="4" id="KW-1185">Reference proteome</keyword>
<keyword evidence="1" id="KW-0800">Toxin</keyword>
<dbReference type="InterPro" id="IPR016138">
    <property type="entry name" value="Ribosome_inactivat_prot_sub1"/>
</dbReference>
<dbReference type="InterPro" id="IPR017989">
    <property type="entry name" value="Ribosome_inactivat_1/2"/>
</dbReference>
<dbReference type="PRINTS" id="PR00396">
    <property type="entry name" value="SHIGARICIN"/>
</dbReference>
<dbReference type="SUPFAM" id="SSF56371">
    <property type="entry name" value="Ribosome inactivating proteins (RIP)"/>
    <property type="match status" value="1"/>
</dbReference>
<reference evidence="3 4" key="1">
    <citation type="submission" date="2024-01" db="EMBL/GenBank/DDBJ databases">
        <title>Genome assemblies of Stephania.</title>
        <authorList>
            <person name="Yang L."/>
        </authorList>
    </citation>
    <scope>NUCLEOTIDE SEQUENCE [LARGE SCALE GENOMIC DNA]</scope>
    <source>
        <strain evidence="3">QJT</strain>
        <tissue evidence="3">Leaf</tissue>
    </source>
</reference>
<evidence type="ECO:0000256" key="2">
    <source>
        <dbReference type="SAM" id="SignalP"/>
    </source>
</evidence>
<feature type="chain" id="PRO_5043047376" description="rRNA N-glycosylase" evidence="2">
    <location>
        <begin position="20"/>
        <end position="316"/>
    </location>
</feature>
<dbReference type="GO" id="GO:0090729">
    <property type="term" value="F:toxin activity"/>
    <property type="evidence" value="ECO:0007669"/>
    <property type="project" value="UniProtKB-KW"/>
</dbReference>
<keyword evidence="2" id="KW-0732">Signal</keyword>
<name>A0AAP0PK83_9MAGN</name>
<dbReference type="Pfam" id="PF00161">
    <property type="entry name" value="RIP"/>
    <property type="match status" value="1"/>
</dbReference>
<dbReference type="InterPro" id="IPR001574">
    <property type="entry name" value="Ribosome_inactivat_prot"/>
</dbReference>
<feature type="signal peptide" evidence="2">
    <location>
        <begin position="1"/>
        <end position="19"/>
    </location>
</feature>
<sequence length="316" mass="36097">MVKWSAILAVWIWWITIQSHQIRSSTSFPLTTDSKLGAPNYPKVTYDASSVDVEAYGEMIKKLRNLLVSGSYFHGIPRLRDPNTVPDSERYILLKITESHGHLVTFAIDVTNVYIIGYRVGDRRYFFNESRNVPNAPNLLFTDATWTSPDPLRSANYNALESRTGVRRENIPLGLQTLLGAISTLISRPEDAYSLIIVIEMISEAVRYWEIESRVRNNAQFMPDVYMIALENKWSDLSEQIQISDFLAFERQITIGDRVADNVNSFVIAGLYLMLFVCNPPTTSFVSHLQLIKLQPNLGSAMMIKHASIWWSQERE</sequence>
<dbReference type="PANTHER" id="PTHR33453">
    <property type="match status" value="1"/>
</dbReference>
<dbReference type="EC" id="3.2.2.22" evidence="1"/>
<keyword evidence="1" id="KW-0378">Hydrolase</keyword>
<dbReference type="InterPro" id="IPR036041">
    <property type="entry name" value="Ribosome-inact_prot_sf"/>
</dbReference>
<keyword evidence="1" id="KW-0652">Protein synthesis inhibitor</keyword>
<gene>
    <name evidence="3" type="ORF">Sjap_005577</name>
</gene>
<evidence type="ECO:0000313" key="4">
    <source>
        <dbReference type="Proteomes" id="UP001417504"/>
    </source>
</evidence>
<keyword evidence="1" id="KW-0611">Plant defense</keyword>
<evidence type="ECO:0000256" key="1">
    <source>
        <dbReference type="RuleBase" id="RU004915"/>
    </source>
</evidence>
<comment type="caution">
    <text evidence="3">The sequence shown here is derived from an EMBL/GenBank/DDBJ whole genome shotgun (WGS) entry which is preliminary data.</text>
</comment>
<dbReference type="GO" id="GO:0006952">
    <property type="term" value="P:defense response"/>
    <property type="evidence" value="ECO:0007669"/>
    <property type="project" value="UniProtKB-KW"/>
</dbReference>
<protein>
    <recommendedName>
        <fullName evidence="1">rRNA N-glycosylase</fullName>
        <ecNumber evidence="1">3.2.2.22</ecNumber>
    </recommendedName>
</protein>
<dbReference type="InterPro" id="IPR016139">
    <property type="entry name" value="Ribosome_inactivat_prot_sub2"/>
</dbReference>
<proteinExistence type="inferred from homology"/>
<dbReference type="Gene3D" id="3.40.420.10">
    <property type="entry name" value="Ricin (A subunit), domain 1"/>
    <property type="match status" value="1"/>
</dbReference>
<dbReference type="Proteomes" id="UP001417504">
    <property type="component" value="Unassembled WGS sequence"/>
</dbReference>
<accession>A0AAP0PK83</accession>
<dbReference type="Gene3D" id="4.10.470.10">
    <property type="entry name" value="Ricin (A Subunit), domain 2"/>
    <property type="match status" value="1"/>
</dbReference>
<comment type="catalytic activity">
    <reaction evidence="1">
        <text>Endohydrolysis of the N-glycosidic bond at one specific adenosine on the 28S rRNA.</text>
        <dbReference type="EC" id="3.2.2.22"/>
    </reaction>
</comment>
<dbReference type="PANTHER" id="PTHR33453:SF34">
    <property type="entry name" value="RIBOSOME-INACTIVATING PROTEIN"/>
    <property type="match status" value="1"/>
</dbReference>
<evidence type="ECO:0000313" key="3">
    <source>
        <dbReference type="EMBL" id="KAK9145674.1"/>
    </source>
</evidence>
<dbReference type="GO" id="GO:0017148">
    <property type="term" value="P:negative regulation of translation"/>
    <property type="evidence" value="ECO:0007669"/>
    <property type="project" value="UniProtKB-KW"/>
</dbReference>
<dbReference type="AlphaFoldDB" id="A0AAP0PK83"/>
<organism evidence="3 4">
    <name type="scientific">Stephania japonica</name>
    <dbReference type="NCBI Taxonomy" id="461633"/>
    <lineage>
        <taxon>Eukaryota</taxon>
        <taxon>Viridiplantae</taxon>
        <taxon>Streptophyta</taxon>
        <taxon>Embryophyta</taxon>
        <taxon>Tracheophyta</taxon>
        <taxon>Spermatophyta</taxon>
        <taxon>Magnoliopsida</taxon>
        <taxon>Ranunculales</taxon>
        <taxon>Menispermaceae</taxon>
        <taxon>Menispermoideae</taxon>
        <taxon>Cissampelideae</taxon>
        <taxon>Stephania</taxon>
    </lineage>
</organism>
<comment type="similarity">
    <text evidence="1">Belongs to the ribosome-inactivating protein family.</text>
</comment>
<dbReference type="EMBL" id="JBBNAE010000002">
    <property type="protein sequence ID" value="KAK9145674.1"/>
    <property type="molecule type" value="Genomic_DNA"/>
</dbReference>